<protein>
    <submittedName>
        <fullName evidence="2">Uncharacterized protein</fullName>
    </submittedName>
</protein>
<gene>
    <name evidence="2" type="ORF">AWZ03_002163</name>
</gene>
<dbReference type="AlphaFoldDB" id="A0A484BRG3"/>
<dbReference type="Proteomes" id="UP000295192">
    <property type="component" value="Unassembled WGS sequence"/>
</dbReference>
<evidence type="ECO:0000256" key="1">
    <source>
        <dbReference type="SAM" id="MobiDB-lite"/>
    </source>
</evidence>
<name>A0A484BRG3_DRONA</name>
<feature type="compositionally biased region" description="Low complexity" evidence="1">
    <location>
        <begin position="57"/>
        <end position="68"/>
    </location>
</feature>
<evidence type="ECO:0000313" key="3">
    <source>
        <dbReference type="Proteomes" id="UP000295192"/>
    </source>
</evidence>
<comment type="caution">
    <text evidence="2">The sequence shown here is derived from an EMBL/GenBank/DDBJ whole genome shotgun (WGS) entry which is preliminary data.</text>
</comment>
<keyword evidence="3" id="KW-1185">Reference proteome</keyword>
<organism evidence="2 3">
    <name type="scientific">Drosophila navojoa</name>
    <name type="common">Fruit fly</name>
    <dbReference type="NCBI Taxonomy" id="7232"/>
    <lineage>
        <taxon>Eukaryota</taxon>
        <taxon>Metazoa</taxon>
        <taxon>Ecdysozoa</taxon>
        <taxon>Arthropoda</taxon>
        <taxon>Hexapoda</taxon>
        <taxon>Insecta</taxon>
        <taxon>Pterygota</taxon>
        <taxon>Neoptera</taxon>
        <taxon>Endopterygota</taxon>
        <taxon>Diptera</taxon>
        <taxon>Brachycera</taxon>
        <taxon>Muscomorpha</taxon>
        <taxon>Ephydroidea</taxon>
        <taxon>Drosophilidae</taxon>
        <taxon>Drosophila</taxon>
    </lineage>
</organism>
<accession>A0A484BRG3</accession>
<sequence length="91" mass="10516">MKLNPEAALRQNPNPFALLARSANGLISPCPKIKLQKYFNILWQHAGTSPTSTTHIQSQQQQQQQQQQRQHRTDAVRPIGKWVWQPQLDLH</sequence>
<evidence type="ECO:0000313" key="2">
    <source>
        <dbReference type="EMBL" id="TDG51368.1"/>
    </source>
</evidence>
<feature type="region of interest" description="Disordered" evidence="1">
    <location>
        <begin position="48"/>
        <end position="78"/>
    </location>
</feature>
<reference evidence="2 3" key="1">
    <citation type="journal article" date="2019" name="J. Hered.">
        <title>An Improved Genome Assembly for Drosophila navojoa, the Basal Species in the mojavensis Cluster.</title>
        <authorList>
            <person name="Vanderlinde T."/>
            <person name="Dupim E.G."/>
            <person name="Nazario-Yepiz N.O."/>
            <person name="Carvalho A.B."/>
        </authorList>
    </citation>
    <scope>NUCLEOTIDE SEQUENCE [LARGE SCALE GENOMIC DNA]</scope>
    <source>
        <strain evidence="2">Navoj_Jal97</strain>
        <tissue evidence="2">Whole organism</tissue>
    </source>
</reference>
<dbReference type="EMBL" id="LSRL02000009">
    <property type="protein sequence ID" value="TDG51368.1"/>
    <property type="molecule type" value="Genomic_DNA"/>
</dbReference>
<proteinExistence type="predicted"/>